<feature type="domain" description="BIG2" evidence="1">
    <location>
        <begin position="94"/>
        <end position="170"/>
    </location>
</feature>
<dbReference type="GeneID" id="93902536"/>
<accession>A0A822N6I6</accession>
<dbReference type="InterPro" id="IPR052042">
    <property type="entry name" value="Tail_sheath_structural"/>
</dbReference>
<dbReference type="InterPro" id="IPR008964">
    <property type="entry name" value="Invasin/intimin_cell_adhesion"/>
</dbReference>
<dbReference type="InterPro" id="IPR003343">
    <property type="entry name" value="Big_2"/>
</dbReference>
<dbReference type="SMART" id="SM00635">
    <property type="entry name" value="BID_2"/>
    <property type="match status" value="2"/>
</dbReference>
<name>A0A822N6I6_9VIBR</name>
<dbReference type="EMBL" id="CCJV01000139">
    <property type="protein sequence ID" value="CDT63804.1"/>
    <property type="molecule type" value="Genomic_DNA"/>
</dbReference>
<protein>
    <submittedName>
        <fullName evidence="2">Putative bacteriophage tail sheath protein</fullName>
    </submittedName>
</protein>
<reference evidence="3" key="1">
    <citation type="submission" date="2014-06" db="EMBL/GenBank/DDBJ databases">
        <authorList>
            <person name="Le Roux Frederique"/>
        </authorList>
    </citation>
    <scope>NUCLEOTIDE SEQUENCE [LARGE SCALE GENOMIC DNA]</scope>
    <source>
        <strain evidence="3">J5-5</strain>
    </source>
</reference>
<dbReference type="RefSeq" id="WP_048666299.1">
    <property type="nucleotide sequence ID" value="NZ_AP025477.1"/>
</dbReference>
<feature type="domain" description="BIG2" evidence="1">
    <location>
        <begin position="189"/>
        <end position="264"/>
    </location>
</feature>
<dbReference type="Pfam" id="PF02368">
    <property type="entry name" value="Big_2"/>
    <property type="match status" value="1"/>
</dbReference>
<dbReference type="Proteomes" id="UP000049495">
    <property type="component" value="Unassembled WGS sequence"/>
</dbReference>
<gene>
    <name evidence="2" type="ORF">VCR5J5_750055</name>
</gene>
<evidence type="ECO:0000313" key="3">
    <source>
        <dbReference type="Proteomes" id="UP000049495"/>
    </source>
</evidence>
<proteinExistence type="predicted"/>
<dbReference type="SUPFAM" id="SSF49373">
    <property type="entry name" value="Invasin/intimin cell-adhesion fragments"/>
    <property type="match status" value="2"/>
</dbReference>
<evidence type="ECO:0000313" key="2">
    <source>
        <dbReference type="EMBL" id="CDT63804.1"/>
    </source>
</evidence>
<organism evidence="2 3">
    <name type="scientific">Vibrio crassostreae</name>
    <dbReference type="NCBI Taxonomy" id="246167"/>
    <lineage>
        <taxon>Bacteria</taxon>
        <taxon>Pseudomonadati</taxon>
        <taxon>Pseudomonadota</taxon>
        <taxon>Gammaproteobacteria</taxon>
        <taxon>Vibrionales</taxon>
        <taxon>Vibrionaceae</taxon>
        <taxon>Vibrio</taxon>
    </lineage>
</organism>
<comment type="caution">
    <text evidence="2">The sequence shown here is derived from an EMBL/GenBank/DDBJ whole genome shotgun (WGS) entry which is preliminary data.</text>
</comment>
<dbReference type="AlphaFoldDB" id="A0A822N6I6"/>
<sequence length="597" mass="64280">MAELLHGIRTIESLTGPISVIEVSSSVIGVFGTSELAEPLKLYHTTNYDDAKKAFGEGSLANAIRRVHHYVPSNSILSIPLGKDSDFPDVETPAVSGVTMSTSSVAIYIDDGASLPVTILNPHTCRIAYSSDNDLIATVDANTGVVTPVKAGIANITALVTFNDGENDVDEAHVYGVTVAQTNPNAGKTMSPATLGDSVATAFLGADSQPNALTNTYEQTAVWSIDDEAIALVDSSDGTITPLSEGQTVVAVKLAPKSNVSYTNDNDMTINVGDVAGIELTYVLTVSRVTDALLAKFMEALPLLRKAKQSYGFSSKINMAPGILHKDGAMGLAVAAVSTIRGIWVGDMPEHISTATEAYAWKKKYTSQRAYVGWPRPKVLDTDGATVVDWYAPSLCGLLAQVDRNQTEQNIVPETGYWCSPSNYVMADVIGPSIELDYIPSDPSCDVNYLNVNGIATLMNHGGWKNFGNYSTAFPTKSDYLSFISVRRTADILEESIEDATRQFLDFPMFTSPTDIANTTCGRVKDTVNDYLRSKEGTALVYSNVSIDAGDNPLTNLMQGKIKYRYRMTPPVPMQSVEFEAEIYVEGLESAFNKLIA</sequence>
<dbReference type="Gene3D" id="2.60.40.1080">
    <property type="match status" value="2"/>
</dbReference>
<evidence type="ECO:0000259" key="1">
    <source>
        <dbReference type="SMART" id="SM00635"/>
    </source>
</evidence>
<dbReference type="PANTHER" id="PTHR35861">
    <property type="match status" value="1"/>
</dbReference>
<dbReference type="PANTHER" id="PTHR35861:SF2">
    <property type="entry name" value="FELS-2 PROPHAGE PROTEIN"/>
    <property type="match status" value="1"/>
</dbReference>